<gene>
    <name evidence="2" type="ORF">Snoj_29350</name>
</gene>
<keyword evidence="3" id="KW-1185">Reference proteome</keyword>
<name>A0ABQ3SM14_9ACTN</name>
<feature type="compositionally biased region" description="Gly residues" evidence="1">
    <location>
        <begin position="82"/>
        <end position="101"/>
    </location>
</feature>
<evidence type="ECO:0000256" key="1">
    <source>
        <dbReference type="SAM" id="MobiDB-lite"/>
    </source>
</evidence>
<accession>A0ABQ3SM14</accession>
<sequence length="101" mass="9637">MRAELPVVANAEVGEVGVEPASEGGVGGGAAVDGEELFSLGAADSVEEAVGEVRVGVEGAAGVAFGEAVGLQGAPRWTVPRPGGGVEGGEPGGDLVGRGRG</sequence>
<protein>
    <submittedName>
        <fullName evidence="2">Uncharacterized protein</fullName>
    </submittedName>
</protein>
<feature type="region of interest" description="Disordered" evidence="1">
    <location>
        <begin position="74"/>
        <end position="101"/>
    </location>
</feature>
<dbReference type="Proteomes" id="UP000613974">
    <property type="component" value="Unassembled WGS sequence"/>
</dbReference>
<dbReference type="EMBL" id="BNEC01000005">
    <property type="protein sequence ID" value="GHI69017.1"/>
    <property type="molecule type" value="Genomic_DNA"/>
</dbReference>
<comment type="caution">
    <text evidence="2">The sequence shown here is derived from an EMBL/GenBank/DDBJ whole genome shotgun (WGS) entry which is preliminary data.</text>
</comment>
<evidence type="ECO:0000313" key="2">
    <source>
        <dbReference type="EMBL" id="GHI69017.1"/>
    </source>
</evidence>
<organism evidence="2 3">
    <name type="scientific">Streptomyces nojiriensis</name>
    <dbReference type="NCBI Taxonomy" id="66374"/>
    <lineage>
        <taxon>Bacteria</taxon>
        <taxon>Bacillati</taxon>
        <taxon>Actinomycetota</taxon>
        <taxon>Actinomycetes</taxon>
        <taxon>Kitasatosporales</taxon>
        <taxon>Streptomycetaceae</taxon>
        <taxon>Streptomyces</taxon>
    </lineage>
</organism>
<proteinExistence type="predicted"/>
<reference evidence="3" key="1">
    <citation type="submission" date="2023-07" db="EMBL/GenBank/DDBJ databases">
        <title>Whole genome shotgun sequence of Streptomyces nojiriensis NBRC 13794.</title>
        <authorList>
            <person name="Komaki H."/>
            <person name="Tamura T."/>
        </authorList>
    </citation>
    <scope>NUCLEOTIDE SEQUENCE [LARGE SCALE GENOMIC DNA]</scope>
    <source>
        <strain evidence="3">NBRC 13794</strain>
    </source>
</reference>
<evidence type="ECO:0000313" key="3">
    <source>
        <dbReference type="Proteomes" id="UP000613974"/>
    </source>
</evidence>